<dbReference type="EMBL" id="LAZR01000203">
    <property type="protein sequence ID" value="KKN82235.1"/>
    <property type="molecule type" value="Genomic_DNA"/>
</dbReference>
<name>A0A0F9TM45_9ZZZZ</name>
<accession>A0A0F9TM45</accession>
<comment type="caution">
    <text evidence="1">The sequence shown here is derived from an EMBL/GenBank/DDBJ whole genome shotgun (WGS) entry which is preliminary data.</text>
</comment>
<proteinExistence type="predicted"/>
<gene>
    <name evidence="1" type="ORF">LCGC14_0310480</name>
</gene>
<protein>
    <submittedName>
        <fullName evidence="1">Uncharacterized protein</fullName>
    </submittedName>
</protein>
<dbReference type="AlphaFoldDB" id="A0A0F9TM45"/>
<organism evidence="1">
    <name type="scientific">marine sediment metagenome</name>
    <dbReference type="NCBI Taxonomy" id="412755"/>
    <lineage>
        <taxon>unclassified sequences</taxon>
        <taxon>metagenomes</taxon>
        <taxon>ecological metagenomes</taxon>
    </lineage>
</organism>
<sequence length="118" mass="13440">MIYIMCRDSESSQYDGTITMDTVQSLVVRLAPKAAGNGVMSSSRGLASRQAYREVDRVMRIEHEIFPSDRSRDEWIVEAIDYDRDGQVYVTIFSGPWAEERAREYVSLIADLDLLANL</sequence>
<reference evidence="1" key="1">
    <citation type="journal article" date="2015" name="Nature">
        <title>Complex archaea that bridge the gap between prokaryotes and eukaryotes.</title>
        <authorList>
            <person name="Spang A."/>
            <person name="Saw J.H."/>
            <person name="Jorgensen S.L."/>
            <person name="Zaremba-Niedzwiedzka K."/>
            <person name="Martijn J."/>
            <person name="Lind A.E."/>
            <person name="van Eijk R."/>
            <person name="Schleper C."/>
            <person name="Guy L."/>
            <person name="Ettema T.J."/>
        </authorList>
    </citation>
    <scope>NUCLEOTIDE SEQUENCE</scope>
</reference>
<evidence type="ECO:0000313" key="1">
    <source>
        <dbReference type="EMBL" id="KKN82235.1"/>
    </source>
</evidence>